<keyword evidence="4" id="KW-0560">Oxidoreductase</keyword>
<dbReference type="GO" id="GO:0004497">
    <property type="term" value="F:monooxygenase activity"/>
    <property type="evidence" value="ECO:0007669"/>
    <property type="project" value="UniProtKB-KW"/>
</dbReference>
<dbReference type="Proteomes" id="UP001370100">
    <property type="component" value="Unassembled WGS sequence"/>
</dbReference>
<dbReference type="InterPro" id="IPR036188">
    <property type="entry name" value="FAD/NAD-bd_sf"/>
</dbReference>
<dbReference type="Pfam" id="PF01494">
    <property type="entry name" value="FAD_binding_3"/>
    <property type="match status" value="1"/>
</dbReference>
<dbReference type="InterPro" id="IPR050641">
    <property type="entry name" value="RIFMO-like"/>
</dbReference>
<dbReference type="EMBL" id="JBBEGL010000002">
    <property type="protein sequence ID" value="MEJ2886818.1"/>
    <property type="molecule type" value="Genomic_DNA"/>
</dbReference>
<keyword evidence="4" id="KW-0503">Monooxygenase</keyword>
<feature type="domain" description="FAD-binding" evidence="3">
    <location>
        <begin position="6"/>
        <end position="376"/>
    </location>
</feature>
<keyword evidence="1" id="KW-0285">Flavoprotein</keyword>
<evidence type="ECO:0000256" key="2">
    <source>
        <dbReference type="ARBA" id="ARBA00022827"/>
    </source>
</evidence>
<dbReference type="PANTHER" id="PTHR43004:SF8">
    <property type="entry name" value="FAD-BINDING DOMAIN-CONTAINING PROTEIN-RELATED"/>
    <property type="match status" value="1"/>
</dbReference>
<keyword evidence="2" id="KW-0274">FAD</keyword>
<organism evidence="4 5">
    <name type="scientific">Actinomycetospora aeridis</name>
    <dbReference type="NCBI Taxonomy" id="3129231"/>
    <lineage>
        <taxon>Bacteria</taxon>
        <taxon>Bacillati</taxon>
        <taxon>Actinomycetota</taxon>
        <taxon>Actinomycetes</taxon>
        <taxon>Pseudonocardiales</taxon>
        <taxon>Pseudonocardiaceae</taxon>
        <taxon>Actinomycetospora</taxon>
    </lineage>
</organism>
<dbReference type="InterPro" id="IPR002938">
    <property type="entry name" value="FAD-bd"/>
</dbReference>
<keyword evidence="5" id="KW-1185">Reference proteome</keyword>
<sequence length="601" mass="64724">MRETYTPVLIVGGGGGGLTASMLLSHLGVPSLLISRHAGTSILPKAHVLNQRTMEIFTELGVAPEIFRRSTPAENMKATGWYAGVSGSHDGYGRRLGGLEVWGGGYTDPDFIAASPCRTANLPQIRLEPILKAHAESYAAASICFHHELLELTEDADGVTAVVLDRDSDERYTVRSQYVIGADGGRTVGELIGVGMSGQTNLMRMVSTHLSADLSAHLSDPDVLIRWLVNPDFGGSWASGILVAMGPDHWGTESEEWVFHLSFAVDDPDADDPAKILERIRAALGIPDFDPTIHHISPWIMEGVLADSFRRDRVFLLGDAAHRHPPTGGLGLNSAVHDAYNLTWKLAAVLNGQAGEALLDTYEAERRPVDGANVEAAVKAAMNHFTIDAALELSPEKTPEQNWDEVRPLWEDLPRSQEKRHALNCAIGSQTIEFRHHNVEFGYTYDAAASTAVVDDGSAPYVPLDPVRLYEPSTKPGHPLPHAWVERGGERLALGTLVDGGHFVLLAGENGQAWVEAADKLAAESGLALRAGRVGMLDAEHPDIDFVDVRCAWLKNRGIAADGAVLVRPDRYVGFRSAGSVDDPLGVLTAAVTQILSTSTA</sequence>
<accession>A0ABU8N328</accession>
<proteinExistence type="predicted"/>
<reference evidence="4 5" key="1">
    <citation type="submission" date="2024-03" db="EMBL/GenBank/DDBJ databases">
        <title>Actinomycetospora sp. OC33-EN06, a novel actinomycete isolated from wild orchid (Aerides multiflora).</title>
        <authorList>
            <person name="Suriyachadkun C."/>
        </authorList>
    </citation>
    <scope>NUCLEOTIDE SEQUENCE [LARGE SCALE GENOMIC DNA]</scope>
    <source>
        <strain evidence="4 5">OC33-EN06</strain>
    </source>
</reference>
<dbReference type="Gene3D" id="3.30.9.10">
    <property type="entry name" value="D-Amino Acid Oxidase, subunit A, domain 2"/>
    <property type="match status" value="1"/>
</dbReference>
<dbReference type="PRINTS" id="PR00420">
    <property type="entry name" value="RNGMNOXGNASE"/>
</dbReference>
<dbReference type="RefSeq" id="WP_337713279.1">
    <property type="nucleotide sequence ID" value="NZ_JBBEGL010000002.1"/>
</dbReference>
<comment type="caution">
    <text evidence="4">The sequence shown here is derived from an EMBL/GenBank/DDBJ whole genome shotgun (WGS) entry which is preliminary data.</text>
</comment>
<dbReference type="SUPFAM" id="SSF51905">
    <property type="entry name" value="FAD/NAD(P)-binding domain"/>
    <property type="match status" value="1"/>
</dbReference>
<dbReference type="Pfam" id="PF21274">
    <property type="entry name" value="Rng_hyd_C"/>
    <property type="match status" value="1"/>
</dbReference>
<dbReference type="Gene3D" id="3.40.30.120">
    <property type="match status" value="1"/>
</dbReference>
<evidence type="ECO:0000313" key="5">
    <source>
        <dbReference type="Proteomes" id="UP001370100"/>
    </source>
</evidence>
<name>A0ABU8N328_9PSEU</name>
<dbReference type="Gene3D" id="3.50.50.60">
    <property type="entry name" value="FAD/NAD(P)-binding domain"/>
    <property type="match status" value="1"/>
</dbReference>
<protein>
    <submittedName>
        <fullName evidence="4">FAD-dependent monooxygenase</fullName>
    </submittedName>
</protein>
<evidence type="ECO:0000259" key="3">
    <source>
        <dbReference type="Pfam" id="PF01494"/>
    </source>
</evidence>
<evidence type="ECO:0000256" key="1">
    <source>
        <dbReference type="ARBA" id="ARBA00022630"/>
    </source>
</evidence>
<evidence type="ECO:0000313" key="4">
    <source>
        <dbReference type="EMBL" id="MEJ2886818.1"/>
    </source>
</evidence>
<dbReference type="PANTHER" id="PTHR43004">
    <property type="entry name" value="TRK SYSTEM POTASSIUM UPTAKE PROTEIN"/>
    <property type="match status" value="1"/>
</dbReference>
<gene>
    <name evidence="4" type="ORF">WCD41_10185</name>
</gene>